<feature type="region of interest" description="Disordered" evidence="1">
    <location>
        <begin position="1"/>
        <end position="23"/>
    </location>
</feature>
<reference evidence="3 4" key="1">
    <citation type="submission" date="2016-10" db="EMBL/GenBank/DDBJ databases">
        <authorList>
            <person name="de Groot N.N."/>
        </authorList>
    </citation>
    <scope>NUCLEOTIDE SEQUENCE [LARGE SCALE GENOMIC DNA]</scope>
    <source>
        <strain evidence="3 4">DSM 17890</strain>
    </source>
</reference>
<evidence type="ECO:0000313" key="3">
    <source>
        <dbReference type="EMBL" id="SDW66320.1"/>
    </source>
</evidence>
<dbReference type="NCBIfam" id="TIGR02302">
    <property type="entry name" value="aProt_lowcomp"/>
    <property type="match status" value="1"/>
</dbReference>
<keyword evidence="2" id="KW-0812">Transmembrane</keyword>
<feature type="transmembrane region" description="Helical" evidence="2">
    <location>
        <begin position="55"/>
        <end position="78"/>
    </location>
</feature>
<dbReference type="OrthoDB" id="8477685at2"/>
<organism evidence="3 4">
    <name type="scientific">Albimonas donghaensis</name>
    <dbReference type="NCBI Taxonomy" id="356660"/>
    <lineage>
        <taxon>Bacteria</taxon>
        <taxon>Pseudomonadati</taxon>
        <taxon>Pseudomonadota</taxon>
        <taxon>Alphaproteobacteria</taxon>
        <taxon>Rhodobacterales</taxon>
        <taxon>Paracoccaceae</taxon>
        <taxon>Albimonas</taxon>
    </lineage>
</organism>
<feature type="compositionally biased region" description="Gly residues" evidence="1">
    <location>
        <begin position="728"/>
        <end position="739"/>
    </location>
</feature>
<feature type="transmembrane region" description="Helical" evidence="2">
    <location>
        <begin position="84"/>
        <end position="105"/>
    </location>
</feature>
<feature type="compositionally biased region" description="Basic and acidic residues" evidence="1">
    <location>
        <begin position="741"/>
        <end position="756"/>
    </location>
</feature>
<dbReference type="Proteomes" id="UP000199118">
    <property type="component" value="Unassembled WGS sequence"/>
</dbReference>
<evidence type="ECO:0000313" key="4">
    <source>
        <dbReference type="Proteomes" id="UP000199118"/>
    </source>
</evidence>
<feature type="compositionally biased region" description="Basic and acidic residues" evidence="1">
    <location>
        <begin position="769"/>
        <end position="785"/>
    </location>
</feature>
<dbReference type="RefSeq" id="WP_092680319.1">
    <property type="nucleotide sequence ID" value="NZ_FNMZ01000002.1"/>
</dbReference>
<sequence length="899" mass="97056">MSDETHPAGTAPGAGEPASGARRDSAADFARMTKVEARIAAETRRALRVLWLERLTMAAWPAWAVIAAFAGLALAGGFEAMSRAAHVAALIAFAAALAGAVWWGLRGFARPDAAQARASLEVETQDRPIAALDDRMAIGRADAGARAVWETHRRRMAERAGLLRARDADLRVSHRDPMAFRLAALILLIFGLLAAAGSGGGRIVQAFDPGSGDAGPGVIPPTVEAWASPPAYTGAPMIYLTERMGEAVTLPAGSRVSLRVYNAPEQPVLTQGIGDPAATLAPFGEHAWDLAVEAAASGPLAVALGEETLASWSLSVTEDAPPSIAFDHEDAPAISAADTGALRVRFMAEDDHGLTAGWAVIALDLDRLGVHAGMLPPPPGLEEPIEVELPLPLTGSAKAVREALIEDLTEHPWAGLPVTIALHAEDAAGQRTASAPVAARLPSRPFYDPMARALVEERRSMAWSLSNLFPARQRLRAITAFPDDYFDGAAGPYLLIRTAMRRLDYALEGGVSAEAAPEIMDMLWRAALMLEEGDVNSAAERLRRAKERLSEALERGADEDEIARLMDEMRQAMNEYLREMARQALENLDQLDQQGEQRGQQMQSQDLQEMLDEIERMAREGDPETAQQMLERLAQMLQNLQMQAQQGRQGQGGEGEQTLDELNDMLRQQQDLADRSFEEMQRRQGQGEGQQNGQGQPGQPGQPGMQGQPGGQGGRQFGDQGQSQQGVPGQGGRQPGGMQGEAERQEALRQLLDDLRNQLPGGLSPEAEQALRDADRAMDEARGALEGDQPGEALDDQVRAMESLREGGRQLGQALRQQARQGQGDRAGQGDPSAADEGRDPLGRPTANRGALEGSDTEVPGQEALKRARELLDEIRRRSGERTRPELELEYLRRLLERF</sequence>
<feature type="compositionally biased region" description="Basic and acidic residues" evidence="1">
    <location>
        <begin position="796"/>
        <end position="808"/>
    </location>
</feature>
<keyword evidence="4" id="KW-1185">Reference proteome</keyword>
<feature type="compositionally biased region" description="Gly residues" evidence="1">
    <location>
        <begin position="686"/>
        <end position="698"/>
    </location>
</feature>
<dbReference type="AlphaFoldDB" id="A0A1H2VDN0"/>
<feature type="compositionally biased region" description="Low complexity" evidence="1">
    <location>
        <begin position="811"/>
        <end position="831"/>
    </location>
</feature>
<feature type="compositionally biased region" description="Low complexity" evidence="1">
    <location>
        <begin position="7"/>
        <end position="20"/>
    </location>
</feature>
<feature type="compositionally biased region" description="Low complexity" evidence="1">
    <location>
        <begin position="717"/>
        <end position="727"/>
    </location>
</feature>
<feature type="compositionally biased region" description="Gly residues" evidence="1">
    <location>
        <begin position="707"/>
        <end position="716"/>
    </location>
</feature>
<name>A0A1H2VDN0_9RHOB</name>
<keyword evidence="2" id="KW-1133">Transmembrane helix</keyword>
<dbReference type="STRING" id="356660.SAMN05444336_10232"/>
<keyword evidence="2" id="KW-0472">Membrane</keyword>
<evidence type="ECO:0000256" key="2">
    <source>
        <dbReference type="SAM" id="Phobius"/>
    </source>
</evidence>
<accession>A0A1H2VDN0</accession>
<protein>
    <submittedName>
        <fullName evidence="3">TIGR02302 family protein</fullName>
    </submittedName>
</protein>
<gene>
    <name evidence="3" type="ORF">SAMN05444336_10232</name>
</gene>
<feature type="transmembrane region" description="Helical" evidence="2">
    <location>
        <begin position="179"/>
        <end position="197"/>
    </location>
</feature>
<proteinExistence type="predicted"/>
<dbReference type="EMBL" id="FNMZ01000002">
    <property type="protein sequence ID" value="SDW66320.1"/>
    <property type="molecule type" value="Genomic_DNA"/>
</dbReference>
<dbReference type="Pfam" id="PF13779">
    <property type="entry name" value="DUF4175"/>
    <property type="match status" value="1"/>
</dbReference>
<evidence type="ECO:0000256" key="1">
    <source>
        <dbReference type="SAM" id="MobiDB-lite"/>
    </source>
</evidence>
<feature type="region of interest" description="Disordered" evidence="1">
    <location>
        <begin position="676"/>
        <end position="865"/>
    </location>
</feature>
<dbReference type="InterPro" id="IPR012683">
    <property type="entry name" value="CHP02302_TM"/>
</dbReference>